<evidence type="ECO:0000256" key="11">
    <source>
        <dbReference type="ARBA" id="ARBA00048435"/>
    </source>
</evidence>
<dbReference type="Pfam" id="PF04952">
    <property type="entry name" value="AstE_AspA_hybrid"/>
    <property type="match status" value="1"/>
</dbReference>
<evidence type="ECO:0000256" key="7">
    <source>
        <dbReference type="ARBA" id="ARBA00022833"/>
    </source>
</evidence>
<dbReference type="InterPro" id="IPR055438">
    <property type="entry name" value="AstE_AspA_cat"/>
</dbReference>
<evidence type="ECO:0000313" key="17">
    <source>
        <dbReference type="Ensembl" id="ENSGAGP00000005545.1"/>
    </source>
</evidence>
<comment type="catalytic activity">
    <reaction evidence="12">
        <text>an N-acyl-aromatic L-alpha-amino acid + H2O = an aromatic L-alpha-amino acid + a carboxylate</text>
        <dbReference type="Rhea" id="RHEA:54184"/>
        <dbReference type="ChEBI" id="CHEBI:15377"/>
        <dbReference type="ChEBI" id="CHEBI:29067"/>
        <dbReference type="ChEBI" id="CHEBI:84824"/>
        <dbReference type="ChEBI" id="CHEBI:138093"/>
        <dbReference type="EC" id="3.5.1.114"/>
    </reaction>
</comment>
<dbReference type="InterPro" id="IPR007036">
    <property type="entry name" value="Aste_AspA_hybrid_dom"/>
</dbReference>
<keyword evidence="8" id="KW-0472">Membrane</keyword>
<dbReference type="EC" id="3.5.1.114" evidence="9"/>
<reference evidence="17" key="3">
    <citation type="submission" date="2025-09" db="UniProtKB">
        <authorList>
            <consortium name="Ensembl"/>
        </authorList>
    </citation>
    <scope>IDENTIFICATION</scope>
</reference>
<evidence type="ECO:0000256" key="4">
    <source>
        <dbReference type="ARBA" id="ARBA00022490"/>
    </source>
</evidence>
<keyword evidence="3" id="KW-1003">Cell membrane</keyword>
<feature type="binding site" evidence="14">
    <location>
        <position position="115"/>
    </location>
    <ligand>
        <name>Zn(2+)</name>
        <dbReference type="ChEBI" id="CHEBI:29105"/>
    </ligand>
</feature>
<dbReference type="GO" id="GO:0016788">
    <property type="term" value="F:hydrolase activity, acting on ester bonds"/>
    <property type="evidence" value="ECO:0007669"/>
    <property type="project" value="InterPro"/>
</dbReference>
<dbReference type="Pfam" id="PF24827">
    <property type="entry name" value="AstE_AspA_cat"/>
    <property type="match status" value="1"/>
</dbReference>
<evidence type="ECO:0000256" key="12">
    <source>
        <dbReference type="ARBA" id="ARBA00049326"/>
    </source>
</evidence>
<name>A0A452GU28_9SAUR</name>
<evidence type="ECO:0000256" key="8">
    <source>
        <dbReference type="ARBA" id="ARBA00023136"/>
    </source>
</evidence>
<dbReference type="InterPro" id="IPR016708">
    <property type="entry name" value="Aspartoacylase"/>
</dbReference>
<comment type="cofactor">
    <cofactor evidence="14">
        <name>Zn(2+)</name>
        <dbReference type="ChEBI" id="CHEBI:29105"/>
    </cofactor>
    <text evidence="14">Binds 1 zinc ion per subunit.</text>
</comment>
<dbReference type="PANTHER" id="PTHR15162">
    <property type="entry name" value="ASPARTOACYLASE"/>
    <property type="match status" value="1"/>
</dbReference>
<protein>
    <recommendedName>
        <fullName evidence="9">N-acyl-aromatic-L-amino acid amidohydrolase</fullName>
        <ecNumber evidence="9">3.5.1.114</ecNumber>
    </recommendedName>
</protein>
<dbReference type="STRING" id="38772.ENSGAGP00000005545"/>
<dbReference type="CDD" id="cd06909">
    <property type="entry name" value="M14_ASPA"/>
    <property type="match status" value="1"/>
</dbReference>
<feature type="active site" description="Proton donor/acceptor" evidence="13">
    <location>
        <position position="177"/>
    </location>
</feature>
<dbReference type="Gene3D" id="3.40.630.10">
    <property type="entry name" value="Zn peptidases"/>
    <property type="match status" value="1"/>
</dbReference>
<dbReference type="NCBIfam" id="NF002601">
    <property type="entry name" value="PRK02259.1"/>
    <property type="match status" value="1"/>
</dbReference>
<feature type="domain" description="Succinylglutamate desuccinylase/Aspartoacylase catalytic" evidence="16">
    <location>
        <begin position="13"/>
        <end position="205"/>
    </location>
</feature>
<dbReference type="Proteomes" id="UP000291020">
    <property type="component" value="Unassembled WGS sequence"/>
</dbReference>
<keyword evidence="6" id="KW-0378">Hydrolase</keyword>
<evidence type="ECO:0000313" key="18">
    <source>
        <dbReference type="Proteomes" id="UP000291020"/>
    </source>
</evidence>
<evidence type="ECO:0000256" key="5">
    <source>
        <dbReference type="ARBA" id="ARBA00022723"/>
    </source>
</evidence>
<dbReference type="Ensembl" id="ENSGAGT00000006450.1">
    <property type="protein sequence ID" value="ENSGAGP00000005545.1"/>
    <property type="gene ID" value="ENSGAGG00000004489.1"/>
</dbReference>
<dbReference type="GO" id="GO:0016324">
    <property type="term" value="C:apical plasma membrane"/>
    <property type="evidence" value="ECO:0007669"/>
    <property type="project" value="UniProtKB-SubCell"/>
</dbReference>
<evidence type="ECO:0000256" key="9">
    <source>
        <dbReference type="ARBA" id="ARBA00034807"/>
    </source>
</evidence>
<evidence type="ECO:0000256" key="13">
    <source>
        <dbReference type="PIRSR" id="PIRSR018001-1"/>
    </source>
</evidence>
<reference evidence="17" key="2">
    <citation type="submission" date="2025-08" db="UniProtKB">
        <authorList>
            <consortium name="Ensembl"/>
        </authorList>
    </citation>
    <scope>IDENTIFICATION</scope>
</reference>
<comment type="similarity">
    <text evidence="2">Belongs to the AspA/AstE family. Aspartoacylase subfamily.</text>
</comment>
<feature type="domain" description="AstE/AspA barrel-sandwich hybrid" evidence="15">
    <location>
        <begin position="218"/>
        <end position="299"/>
    </location>
</feature>
<proteinExistence type="inferred from homology"/>
<evidence type="ECO:0000256" key="1">
    <source>
        <dbReference type="ARBA" id="ARBA00004496"/>
    </source>
</evidence>
<comment type="catalytic activity">
    <reaction evidence="11">
        <text>an N-acetyl-L-cysteine-S-conjugate + H2O = an S-substituted L-cysteine + acetate</text>
        <dbReference type="Rhea" id="RHEA:36855"/>
        <dbReference type="ChEBI" id="CHEBI:15377"/>
        <dbReference type="ChEBI" id="CHEBI:30089"/>
        <dbReference type="ChEBI" id="CHEBI:58717"/>
        <dbReference type="ChEBI" id="CHEBI:58718"/>
        <dbReference type="EC" id="3.5.1.114"/>
    </reaction>
</comment>
<dbReference type="Gene3D" id="2.20.25.160">
    <property type="match status" value="1"/>
</dbReference>
<feature type="binding site" evidence="14">
    <location>
        <position position="20"/>
    </location>
    <ligand>
        <name>Zn(2+)</name>
        <dbReference type="ChEBI" id="CHEBI:29105"/>
    </ligand>
</feature>
<evidence type="ECO:0000259" key="16">
    <source>
        <dbReference type="Pfam" id="PF24827"/>
    </source>
</evidence>
<evidence type="ECO:0000256" key="14">
    <source>
        <dbReference type="PIRSR" id="PIRSR018001-3"/>
    </source>
</evidence>
<dbReference type="FunFam" id="3.40.630.10:FF:000025">
    <property type="entry name" value="aspartoacylase"/>
    <property type="match status" value="1"/>
</dbReference>
<dbReference type="SUPFAM" id="SSF53187">
    <property type="entry name" value="Zn-dependent exopeptidases"/>
    <property type="match status" value="1"/>
</dbReference>
<feature type="binding site" evidence="14">
    <location>
        <position position="23"/>
    </location>
    <ligand>
        <name>Zn(2+)</name>
        <dbReference type="ChEBI" id="CHEBI:29105"/>
    </ligand>
</feature>
<dbReference type="HAMAP" id="MF_00704">
    <property type="entry name" value="Aspartoacylase"/>
    <property type="match status" value="1"/>
</dbReference>
<dbReference type="AlphaFoldDB" id="A0A452GU28"/>
<evidence type="ECO:0000256" key="3">
    <source>
        <dbReference type="ARBA" id="ARBA00022475"/>
    </source>
</evidence>
<dbReference type="PIRSF" id="PIRSF018001">
    <property type="entry name" value="Aspartoacylase"/>
    <property type="match status" value="1"/>
</dbReference>
<organism evidence="17 18">
    <name type="scientific">Gopherus agassizii</name>
    <name type="common">Agassiz's desert tortoise</name>
    <dbReference type="NCBI Taxonomy" id="38772"/>
    <lineage>
        <taxon>Eukaryota</taxon>
        <taxon>Metazoa</taxon>
        <taxon>Chordata</taxon>
        <taxon>Craniata</taxon>
        <taxon>Vertebrata</taxon>
        <taxon>Euteleostomi</taxon>
        <taxon>Archelosauria</taxon>
        <taxon>Testudinata</taxon>
        <taxon>Testudines</taxon>
        <taxon>Cryptodira</taxon>
        <taxon>Durocryptodira</taxon>
        <taxon>Testudinoidea</taxon>
        <taxon>Testudinidae</taxon>
        <taxon>Gopherus</taxon>
    </lineage>
</organism>
<evidence type="ECO:0000256" key="2">
    <source>
        <dbReference type="ARBA" id="ARBA00006173"/>
    </source>
</evidence>
<comment type="subcellular location">
    <subcellularLocation>
        <location evidence="10">Apical cell membrane</location>
        <topology evidence="10">Peripheral membrane protein</topology>
    </subcellularLocation>
    <subcellularLocation>
        <location evidence="1">Cytoplasm</location>
    </subcellularLocation>
</comment>
<evidence type="ECO:0000256" key="6">
    <source>
        <dbReference type="ARBA" id="ARBA00022801"/>
    </source>
</evidence>
<dbReference type="InterPro" id="IPR050178">
    <property type="entry name" value="AspA/AstE_fam"/>
</dbReference>
<evidence type="ECO:0000256" key="10">
    <source>
        <dbReference type="ARBA" id="ARBA00037831"/>
    </source>
</evidence>
<keyword evidence="5 14" id="KW-0479">Metal-binding</keyword>
<keyword evidence="7 14" id="KW-0862">Zinc</keyword>
<keyword evidence="4" id="KW-0963">Cytoplasm</keyword>
<dbReference type="GO" id="GO:0004046">
    <property type="term" value="F:aminoacylase activity"/>
    <property type="evidence" value="ECO:0007669"/>
    <property type="project" value="TreeGrafter"/>
</dbReference>
<evidence type="ECO:0000259" key="15">
    <source>
        <dbReference type="Pfam" id="PF04952"/>
    </source>
</evidence>
<accession>A0A452GU28</accession>
<reference evidence="18" key="1">
    <citation type="journal article" date="2017" name="PLoS ONE">
        <title>The Agassiz's desert tortoise genome provides a resource for the conservation of a threatened species.</title>
        <authorList>
            <person name="Tollis M."/>
            <person name="DeNardo D.F."/>
            <person name="Cornelius J.A."/>
            <person name="Dolby G.A."/>
            <person name="Edwards T."/>
            <person name="Henen B.T."/>
            <person name="Karl A.E."/>
            <person name="Murphy R.W."/>
            <person name="Kusumi K."/>
        </authorList>
    </citation>
    <scope>NUCLEOTIDE SEQUENCE [LARGE SCALE GENOMIC DNA]</scope>
</reference>
<keyword evidence="18" id="KW-1185">Reference proteome</keyword>
<sequence>MAASCHLKPLSCVAVCGGTHGNEMSGIYLAKHWLRDPMELQRSSFAVTPFLGNPRAIEKCVRYVGQDLNRTFTTEFLSSTEVEDEPYEVVLAREINQTYGPKGSAQAFDFMFDLHNTTASMGTYLIVDSEESLLPMHMCHYIQMHYTRSPCPIYLYKLPGEETYSINSVAKAGLALELGPQPQQVVRADLFSQMRDIIACALDFIELFNKGTVFPAFEIEAYKITGRMDYPCYPDGEISAMVHPKLQDKDFLPLNPRDPIFQTFSGEEILYEGNTTIYPAFINEAAYYKKKVAFVKMEKHTFSIPALSSSRVA</sequence>
<dbReference type="GO" id="GO:0046872">
    <property type="term" value="F:metal ion binding"/>
    <property type="evidence" value="ECO:0007669"/>
    <property type="project" value="UniProtKB-KW"/>
</dbReference>
<dbReference type="PANTHER" id="PTHR15162:SF5">
    <property type="entry name" value="N-ACYL-AROMATIC-L-AMINO ACID AMIDOHYDROLASE (CARBOXYLATE-FORMING)"/>
    <property type="match status" value="1"/>
</dbReference>
<dbReference type="GO" id="GO:0005829">
    <property type="term" value="C:cytosol"/>
    <property type="evidence" value="ECO:0007669"/>
    <property type="project" value="TreeGrafter"/>
</dbReference>